<gene>
    <name evidence="11" type="ORF">IFM89_002521</name>
</gene>
<keyword evidence="5" id="KW-0677">Repeat</keyword>
<evidence type="ECO:0000259" key="10">
    <source>
        <dbReference type="Pfam" id="PF23598"/>
    </source>
</evidence>
<evidence type="ECO:0000313" key="11">
    <source>
        <dbReference type="EMBL" id="KAF9600048.1"/>
    </source>
</evidence>
<dbReference type="AlphaFoldDB" id="A0A835HL56"/>
<keyword evidence="7" id="KW-0472">Membrane</keyword>
<name>A0A835HL56_9MAGN</name>
<dbReference type="Pfam" id="PF08263">
    <property type="entry name" value="LRRNT_2"/>
    <property type="match status" value="1"/>
</dbReference>
<keyword evidence="8" id="KW-0325">Glycoprotein</keyword>
<keyword evidence="4" id="KW-0732">Signal</keyword>
<evidence type="ECO:0000256" key="6">
    <source>
        <dbReference type="ARBA" id="ARBA00022989"/>
    </source>
</evidence>
<dbReference type="InterPro" id="IPR046956">
    <property type="entry name" value="RLP23-like"/>
</dbReference>
<protein>
    <recommendedName>
        <fullName evidence="13">Leucine-rich repeat-containing N-terminal plant-type domain-containing protein</fullName>
    </recommendedName>
</protein>
<comment type="caution">
    <text evidence="11">The sequence shown here is derived from an EMBL/GenBank/DDBJ whole genome shotgun (WGS) entry which is preliminary data.</text>
</comment>
<evidence type="ECO:0000256" key="5">
    <source>
        <dbReference type="ARBA" id="ARBA00022737"/>
    </source>
</evidence>
<keyword evidence="12" id="KW-1185">Reference proteome</keyword>
<dbReference type="PANTHER" id="PTHR48063">
    <property type="entry name" value="LRR RECEPTOR-LIKE KINASE"/>
    <property type="match status" value="1"/>
</dbReference>
<dbReference type="GO" id="GO:0016020">
    <property type="term" value="C:membrane"/>
    <property type="evidence" value="ECO:0007669"/>
    <property type="project" value="UniProtKB-SubCell"/>
</dbReference>
<feature type="domain" description="Leucine-rich repeat-containing N-terminal plant-type" evidence="9">
    <location>
        <begin position="42"/>
        <end position="60"/>
    </location>
</feature>
<evidence type="ECO:0000256" key="2">
    <source>
        <dbReference type="ARBA" id="ARBA00022614"/>
    </source>
</evidence>
<evidence type="ECO:0000313" key="12">
    <source>
        <dbReference type="Proteomes" id="UP000631114"/>
    </source>
</evidence>
<proteinExistence type="predicted"/>
<evidence type="ECO:0000256" key="7">
    <source>
        <dbReference type="ARBA" id="ARBA00023136"/>
    </source>
</evidence>
<evidence type="ECO:0008006" key="13">
    <source>
        <dbReference type="Google" id="ProtNLM"/>
    </source>
</evidence>
<dbReference type="OrthoDB" id="1742253at2759"/>
<dbReference type="EMBL" id="JADFTS010000006">
    <property type="protein sequence ID" value="KAF9600048.1"/>
    <property type="molecule type" value="Genomic_DNA"/>
</dbReference>
<dbReference type="InterPro" id="IPR032675">
    <property type="entry name" value="LRR_dom_sf"/>
</dbReference>
<evidence type="ECO:0000256" key="3">
    <source>
        <dbReference type="ARBA" id="ARBA00022692"/>
    </source>
</evidence>
<dbReference type="FunFam" id="3.80.10.10:FF:000041">
    <property type="entry name" value="LRR receptor-like serine/threonine-protein kinase ERECTA"/>
    <property type="match status" value="1"/>
</dbReference>
<feature type="domain" description="Disease resistance R13L4/SHOC-2-like LRR" evidence="10">
    <location>
        <begin position="91"/>
        <end position="297"/>
    </location>
</feature>
<evidence type="ECO:0000259" key="9">
    <source>
        <dbReference type="Pfam" id="PF08263"/>
    </source>
</evidence>
<evidence type="ECO:0000256" key="8">
    <source>
        <dbReference type="ARBA" id="ARBA00023180"/>
    </source>
</evidence>
<organism evidence="11 12">
    <name type="scientific">Coptis chinensis</name>
    <dbReference type="NCBI Taxonomy" id="261450"/>
    <lineage>
        <taxon>Eukaryota</taxon>
        <taxon>Viridiplantae</taxon>
        <taxon>Streptophyta</taxon>
        <taxon>Embryophyta</taxon>
        <taxon>Tracheophyta</taxon>
        <taxon>Spermatophyta</taxon>
        <taxon>Magnoliopsida</taxon>
        <taxon>Ranunculales</taxon>
        <taxon>Ranunculaceae</taxon>
        <taxon>Coptidoideae</taxon>
        <taxon>Coptis</taxon>
    </lineage>
</organism>
<comment type="subcellular location">
    <subcellularLocation>
        <location evidence="1">Membrane</location>
        <topology evidence="1">Single-pass type I membrane protein</topology>
    </subcellularLocation>
</comment>
<keyword evidence="2" id="KW-0433">Leucine-rich repeat</keyword>
<dbReference type="Pfam" id="PF23598">
    <property type="entry name" value="LRR_14"/>
    <property type="match status" value="1"/>
</dbReference>
<sequence length="338" mass="37743">MCDTSSSGHNLKTRLYGKGEGDKKLINGTNSNSSLETVFGGIESWNSSLDCCQWDLVTCNPRSPSRNVVALDLYAFVTSLAPEVVVNSAVLAPLFRITTLTKLDISYNSIQSELPTNGIANFTKLLHLDLRENSFKGSIPTQLFHLQRLQYPNISSNMFNGILSQEVGALRNLRVLNLAENFLYGEIPMEIGNLTQLRQLSLRQNRFSGRLSNSLLHLTELQVLDLRNNSPSMEIPTNTRTLSNISNIAALGVLNLRGNNLTWNNNANVAPKCMLSQLSLRSCRVARPIPKWLSTQKIFDFFDLSENELDGNFPEWLAEQNIGTIILSDNKLTLWQIA</sequence>
<keyword evidence="6" id="KW-1133">Transmembrane helix</keyword>
<evidence type="ECO:0000256" key="4">
    <source>
        <dbReference type="ARBA" id="ARBA00022729"/>
    </source>
</evidence>
<accession>A0A835HL56</accession>
<dbReference type="Gene3D" id="3.80.10.10">
    <property type="entry name" value="Ribonuclease Inhibitor"/>
    <property type="match status" value="3"/>
</dbReference>
<evidence type="ECO:0000256" key="1">
    <source>
        <dbReference type="ARBA" id="ARBA00004479"/>
    </source>
</evidence>
<reference evidence="11 12" key="1">
    <citation type="submission" date="2020-10" db="EMBL/GenBank/DDBJ databases">
        <title>The Coptis chinensis genome and diversification of protoberbering-type alkaloids.</title>
        <authorList>
            <person name="Wang B."/>
            <person name="Shu S."/>
            <person name="Song C."/>
            <person name="Liu Y."/>
        </authorList>
    </citation>
    <scope>NUCLEOTIDE SEQUENCE [LARGE SCALE GENOMIC DNA]</scope>
    <source>
        <strain evidence="11">HL-2020</strain>
        <tissue evidence="11">Leaf</tissue>
    </source>
</reference>
<dbReference type="InterPro" id="IPR055414">
    <property type="entry name" value="LRR_R13L4/SHOC2-like"/>
</dbReference>
<keyword evidence="3" id="KW-0812">Transmembrane</keyword>
<dbReference type="InterPro" id="IPR013210">
    <property type="entry name" value="LRR_N_plant-typ"/>
</dbReference>
<dbReference type="Proteomes" id="UP000631114">
    <property type="component" value="Unassembled WGS sequence"/>
</dbReference>
<dbReference type="SUPFAM" id="SSF52058">
    <property type="entry name" value="L domain-like"/>
    <property type="match status" value="1"/>
</dbReference>